<proteinExistence type="predicted"/>
<dbReference type="PANTHER" id="PTHR23119:SF44">
    <property type="entry name" value="PROTEIN LAP4"/>
    <property type="match status" value="1"/>
</dbReference>
<dbReference type="Proteomes" id="UP001158576">
    <property type="component" value="Chromosome XSR"/>
</dbReference>
<sequence>MVDRNRLFNLPQNIGNLSELRTLHVRQNELTFLPESVSNCKQLKVIDLAENELLFLPSGVQNLDLRAIWLSENQNKPLVSFHEEHINLQGSGQKVLSCYLLPQKKKSAGVIIRRSIIDSDDRLYHLPMGQRNSVHFHPDFPAECESDDSSFALHRHHTPSRSMLRDFSETAKNLGAHIAKRNSMTRMEGKSDLLDLTNSIDEDEEPGDTDDDQDSTLCSQNIREERSLRSSMSSLPPNEEGINANIPGIVIPEDLIDFPKISPKVKLRKKPTCQPSFSNTSQASRHSMKEIHDAVYALEAQAVAQAPNSTPCLNASEELERTIEECNASLGQIITEMTENLQKEQIDKRESITKPVSIISSSRMTSLGGFQSYRSSIIHSTSFSSSSTFSDEEDLLYIDSDDESQEKSKSQSQPSLESQIEELATLITEKCFSEAKDLLEIEAAKREESIQQLAKTIVTSALSGGKAQLENDSSEHSDFQPSSTGSARSSRIQQQTFGTFWVHNSE</sequence>
<dbReference type="EMBL" id="OU015569">
    <property type="protein sequence ID" value="CAG5095147.1"/>
    <property type="molecule type" value="Genomic_DNA"/>
</dbReference>
<evidence type="ECO:0000313" key="3">
    <source>
        <dbReference type="Proteomes" id="UP001158576"/>
    </source>
</evidence>
<dbReference type="PANTHER" id="PTHR23119">
    <property type="entry name" value="DISCS LARGE"/>
    <property type="match status" value="1"/>
</dbReference>
<dbReference type="InterPro" id="IPR050614">
    <property type="entry name" value="Synaptic_Scaffolding_LAP-MAGUK"/>
</dbReference>
<dbReference type="Gene3D" id="3.80.10.10">
    <property type="entry name" value="Ribonuclease Inhibitor"/>
    <property type="match status" value="1"/>
</dbReference>
<dbReference type="SUPFAM" id="SSF52058">
    <property type="entry name" value="L domain-like"/>
    <property type="match status" value="1"/>
</dbReference>
<feature type="region of interest" description="Disordered" evidence="1">
    <location>
        <begin position="465"/>
        <end position="492"/>
    </location>
</feature>
<feature type="region of interest" description="Disordered" evidence="1">
    <location>
        <begin position="267"/>
        <end position="286"/>
    </location>
</feature>
<protein>
    <submittedName>
        <fullName evidence="2">Oidioi.mRNA.OKI2018_I69.XSR.g14052.t3.cds</fullName>
    </submittedName>
</protein>
<evidence type="ECO:0000256" key="1">
    <source>
        <dbReference type="SAM" id="MobiDB-lite"/>
    </source>
</evidence>
<name>A0ABN7S8N8_OIKDI</name>
<organism evidence="2 3">
    <name type="scientific">Oikopleura dioica</name>
    <name type="common">Tunicate</name>
    <dbReference type="NCBI Taxonomy" id="34765"/>
    <lineage>
        <taxon>Eukaryota</taxon>
        <taxon>Metazoa</taxon>
        <taxon>Chordata</taxon>
        <taxon>Tunicata</taxon>
        <taxon>Appendicularia</taxon>
        <taxon>Copelata</taxon>
        <taxon>Oikopleuridae</taxon>
        <taxon>Oikopleura</taxon>
    </lineage>
</organism>
<gene>
    <name evidence="2" type="ORF">OKIOD_LOCUS5610</name>
</gene>
<feature type="compositionally biased region" description="Polar residues" evidence="1">
    <location>
        <begin position="479"/>
        <end position="492"/>
    </location>
</feature>
<dbReference type="InterPro" id="IPR032675">
    <property type="entry name" value="LRR_dom_sf"/>
</dbReference>
<keyword evidence="3" id="KW-1185">Reference proteome</keyword>
<evidence type="ECO:0000313" key="2">
    <source>
        <dbReference type="EMBL" id="CAG5095147.1"/>
    </source>
</evidence>
<feature type="compositionally biased region" description="Polar residues" evidence="1">
    <location>
        <begin position="273"/>
        <end position="285"/>
    </location>
</feature>
<reference evidence="2 3" key="1">
    <citation type="submission" date="2021-04" db="EMBL/GenBank/DDBJ databases">
        <authorList>
            <person name="Bliznina A."/>
        </authorList>
    </citation>
    <scope>NUCLEOTIDE SEQUENCE [LARGE SCALE GENOMIC DNA]</scope>
</reference>
<accession>A0ABN7S8N8</accession>